<feature type="compositionally biased region" description="Polar residues" evidence="1">
    <location>
        <begin position="9"/>
        <end position="21"/>
    </location>
</feature>
<evidence type="ECO:0000313" key="2">
    <source>
        <dbReference type="EMBL" id="KAF1847380.1"/>
    </source>
</evidence>
<sequence length="270" mass="30545">MKPRRTETAKASGSKLNVNPTSAGTTVWEYAILIYLAASHLLTDNPRHIQYRESVKDAKKTTQDAGGRDASAQVKSTRSSSTYGGKNKDPQHKYHSNPPPKRSSQSPPYPSYRNDQAVHLHPVESHSTFDPTHPVELSKVQMRDAWARMRAVSRLRVEPVAMGSSNDQERVNEKVRKHVRWGPVQTYEHEHQYQYQDDDDDDEVENDHDHGAALENAETGRKWQASDKRVVKGQNQGTNDRVVGKELEIWDSANTGGEHEIWGPTIDNTF</sequence>
<evidence type="ECO:0000256" key="1">
    <source>
        <dbReference type="SAM" id="MobiDB-lite"/>
    </source>
</evidence>
<proteinExistence type="predicted"/>
<dbReference type="RefSeq" id="XP_040789943.1">
    <property type="nucleotide sequence ID" value="XM_040936557.1"/>
</dbReference>
<reference evidence="2" key="1">
    <citation type="submission" date="2020-01" db="EMBL/GenBank/DDBJ databases">
        <authorList>
            <consortium name="DOE Joint Genome Institute"/>
            <person name="Haridas S."/>
            <person name="Albert R."/>
            <person name="Binder M."/>
            <person name="Bloem J."/>
            <person name="Labutti K."/>
            <person name="Salamov A."/>
            <person name="Andreopoulos B."/>
            <person name="Baker S.E."/>
            <person name="Barry K."/>
            <person name="Bills G."/>
            <person name="Bluhm B.H."/>
            <person name="Cannon C."/>
            <person name="Castanera R."/>
            <person name="Culley D.E."/>
            <person name="Daum C."/>
            <person name="Ezra D."/>
            <person name="Gonzalez J.B."/>
            <person name="Henrissat B."/>
            <person name="Kuo A."/>
            <person name="Liang C."/>
            <person name="Lipzen A."/>
            <person name="Lutzoni F."/>
            <person name="Magnuson J."/>
            <person name="Mondo S."/>
            <person name="Nolan M."/>
            <person name="Ohm R."/>
            <person name="Pangilinan J."/>
            <person name="Park H.-J."/>
            <person name="Ramirez L."/>
            <person name="Alfaro M."/>
            <person name="Sun H."/>
            <person name="Tritt A."/>
            <person name="Yoshinaga Y."/>
            <person name="Zwiers L.-H."/>
            <person name="Turgeon B.G."/>
            <person name="Goodwin S.B."/>
            <person name="Spatafora J.W."/>
            <person name="Crous P.W."/>
            <person name="Grigoriev I.V."/>
        </authorList>
    </citation>
    <scope>NUCLEOTIDE SEQUENCE</scope>
    <source>
        <strain evidence="2">CBS 394.84</strain>
    </source>
</reference>
<keyword evidence="3" id="KW-1185">Reference proteome</keyword>
<evidence type="ECO:0000313" key="3">
    <source>
        <dbReference type="Proteomes" id="UP000800039"/>
    </source>
</evidence>
<feature type="compositionally biased region" description="Low complexity" evidence="1">
    <location>
        <begin position="102"/>
        <end position="114"/>
    </location>
</feature>
<feature type="compositionally biased region" description="Polar residues" evidence="1">
    <location>
        <begin position="73"/>
        <end position="84"/>
    </location>
</feature>
<dbReference type="OrthoDB" id="10666796at2759"/>
<dbReference type="GeneID" id="63853807"/>
<feature type="region of interest" description="Disordered" evidence="1">
    <location>
        <begin position="55"/>
        <end position="114"/>
    </location>
</feature>
<gene>
    <name evidence="2" type="ORF">K460DRAFT_402740</name>
</gene>
<protein>
    <submittedName>
        <fullName evidence="2">Uncharacterized protein</fullName>
    </submittedName>
</protein>
<comment type="caution">
    <text evidence="2">The sequence shown here is derived from an EMBL/GenBank/DDBJ whole genome shotgun (WGS) entry which is preliminary data.</text>
</comment>
<organism evidence="2 3">
    <name type="scientific">Cucurbitaria berberidis CBS 394.84</name>
    <dbReference type="NCBI Taxonomy" id="1168544"/>
    <lineage>
        <taxon>Eukaryota</taxon>
        <taxon>Fungi</taxon>
        <taxon>Dikarya</taxon>
        <taxon>Ascomycota</taxon>
        <taxon>Pezizomycotina</taxon>
        <taxon>Dothideomycetes</taxon>
        <taxon>Pleosporomycetidae</taxon>
        <taxon>Pleosporales</taxon>
        <taxon>Pleosporineae</taxon>
        <taxon>Cucurbitariaceae</taxon>
        <taxon>Cucurbitaria</taxon>
    </lineage>
</organism>
<dbReference type="EMBL" id="ML976615">
    <property type="protein sequence ID" value="KAF1847380.1"/>
    <property type="molecule type" value="Genomic_DNA"/>
</dbReference>
<accession>A0A9P4GKQ4</accession>
<dbReference type="AlphaFoldDB" id="A0A9P4GKQ4"/>
<dbReference type="Proteomes" id="UP000800039">
    <property type="component" value="Unassembled WGS sequence"/>
</dbReference>
<feature type="region of interest" description="Disordered" evidence="1">
    <location>
        <begin position="1"/>
        <end position="21"/>
    </location>
</feature>
<name>A0A9P4GKQ4_9PLEO</name>